<evidence type="ECO:0000256" key="2">
    <source>
        <dbReference type="ARBA" id="ARBA00022692"/>
    </source>
</evidence>
<evidence type="ECO:0000313" key="7">
    <source>
        <dbReference type="Proteomes" id="UP000008177"/>
    </source>
</evidence>
<organism evidence="6 7">
    <name type="scientific">Botryotinia fuckeliana (strain T4)</name>
    <name type="common">Noble rot fungus</name>
    <name type="synonym">Botrytis cinerea</name>
    <dbReference type="NCBI Taxonomy" id="999810"/>
    <lineage>
        <taxon>Eukaryota</taxon>
        <taxon>Fungi</taxon>
        <taxon>Dikarya</taxon>
        <taxon>Ascomycota</taxon>
        <taxon>Pezizomycotina</taxon>
        <taxon>Leotiomycetes</taxon>
        <taxon>Helotiales</taxon>
        <taxon>Sclerotiniaceae</taxon>
        <taxon>Botrytis</taxon>
    </lineage>
</organism>
<evidence type="ECO:0000256" key="5">
    <source>
        <dbReference type="SAM" id="Phobius"/>
    </source>
</evidence>
<dbReference type="InterPro" id="IPR045863">
    <property type="entry name" value="CorA_TM1_TM2"/>
</dbReference>
<dbReference type="STRING" id="999810.G2Y4S8"/>
<protein>
    <submittedName>
        <fullName evidence="6">Uncharacterized protein</fullName>
    </submittedName>
</protein>
<dbReference type="AlphaFoldDB" id="G2Y4S8"/>
<dbReference type="GO" id="GO:0016020">
    <property type="term" value="C:membrane"/>
    <property type="evidence" value="ECO:0007669"/>
    <property type="project" value="UniProtKB-SubCell"/>
</dbReference>
<dbReference type="Gene3D" id="1.20.58.340">
    <property type="entry name" value="Magnesium transport protein CorA, transmembrane region"/>
    <property type="match status" value="1"/>
</dbReference>
<keyword evidence="3 5" id="KW-1133">Transmembrane helix</keyword>
<gene>
    <name evidence="6" type="ORF">BofuT4_P036480.1</name>
</gene>
<sequence>MESDEIPLVTLIAGISLVQGSEAKSISYQKFNWQPQDSNPSCVEYPDSVNFVPKPSLFNEQLAIIPSETSTRAVFLILPPIRTRALDRSVKTAPRRSGPKTRALDRLLELATLRSDLDTTTNEILETRYNTNIKFGLSSSVSDTMAPGASQLGFDFGRSRSTRPRPDLRWIINDSGNFKTGQYIWRMLLHDSYIFSGVIEGFELIIQKLEDYQEGTLGIHENDKIQPVIDRHRKRLQRARELEQYVRDTLQCNVGRVSLIESGKSIQQSNTLGRLSVLAFIFLPISLVTSFFGMNISELTGSGAS</sequence>
<dbReference type="SUPFAM" id="SSF144083">
    <property type="entry name" value="Magnesium transport protein CorA, transmembrane region"/>
    <property type="match status" value="1"/>
</dbReference>
<comment type="subcellular location">
    <subcellularLocation>
        <location evidence="1">Membrane</location>
        <topology evidence="1">Multi-pass membrane protein</topology>
    </subcellularLocation>
</comment>
<dbReference type="Pfam" id="PF01544">
    <property type="entry name" value="CorA"/>
    <property type="match status" value="1"/>
</dbReference>
<dbReference type="GO" id="GO:0046873">
    <property type="term" value="F:metal ion transmembrane transporter activity"/>
    <property type="evidence" value="ECO:0007669"/>
    <property type="project" value="InterPro"/>
</dbReference>
<evidence type="ECO:0000256" key="1">
    <source>
        <dbReference type="ARBA" id="ARBA00004141"/>
    </source>
</evidence>
<keyword evidence="4 5" id="KW-0472">Membrane</keyword>
<proteinExistence type="predicted"/>
<accession>G2Y4S8</accession>
<evidence type="ECO:0000256" key="3">
    <source>
        <dbReference type="ARBA" id="ARBA00022989"/>
    </source>
</evidence>
<dbReference type="InParanoid" id="G2Y4S8"/>
<dbReference type="InterPro" id="IPR002523">
    <property type="entry name" value="MgTranspt_CorA/ZnTranspt_ZntB"/>
</dbReference>
<dbReference type="EMBL" id="FQ790287">
    <property type="protein sequence ID" value="CCD47668.1"/>
    <property type="molecule type" value="Genomic_DNA"/>
</dbReference>
<evidence type="ECO:0000256" key="4">
    <source>
        <dbReference type="ARBA" id="ARBA00023136"/>
    </source>
</evidence>
<keyword evidence="2 5" id="KW-0812">Transmembrane</keyword>
<feature type="transmembrane region" description="Helical" evidence="5">
    <location>
        <begin position="275"/>
        <end position="296"/>
    </location>
</feature>
<dbReference type="HOGENOM" id="CLU_912124_0_0_1"/>
<evidence type="ECO:0000313" key="6">
    <source>
        <dbReference type="EMBL" id="CCD47668.1"/>
    </source>
</evidence>
<name>G2Y4S8_BOTF4</name>
<dbReference type="OrthoDB" id="3563685at2759"/>
<reference evidence="7" key="1">
    <citation type="journal article" date="2011" name="PLoS Genet.">
        <title>Genomic analysis of the necrotrophic fungal pathogens Sclerotinia sclerotiorum and Botrytis cinerea.</title>
        <authorList>
            <person name="Amselem J."/>
            <person name="Cuomo C.A."/>
            <person name="van Kan J.A."/>
            <person name="Viaud M."/>
            <person name="Benito E.P."/>
            <person name="Couloux A."/>
            <person name="Coutinho P.M."/>
            <person name="de Vries R.P."/>
            <person name="Dyer P.S."/>
            <person name="Fillinger S."/>
            <person name="Fournier E."/>
            <person name="Gout L."/>
            <person name="Hahn M."/>
            <person name="Kohn L."/>
            <person name="Lapalu N."/>
            <person name="Plummer K.M."/>
            <person name="Pradier J.M."/>
            <person name="Quevillon E."/>
            <person name="Sharon A."/>
            <person name="Simon A."/>
            <person name="ten Have A."/>
            <person name="Tudzynski B."/>
            <person name="Tudzynski P."/>
            <person name="Wincker P."/>
            <person name="Andrew M."/>
            <person name="Anthouard V."/>
            <person name="Beever R.E."/>
            <person name="Beffa R."/>
            <person name="Benoit I."/>
            <person name="Bouzid O."/>
            <person name="Brault B."/>
            <person name="Chen Z."/>
            <person name="Choquer M."/>
            <person name="Collemare J."/>
            <person name="Cotton P."/>
            <person name="Danchin E.G."/>
            <person name="Da Silva C."/>
            <person name="Gautier A."/>
            <person name="Giraud C."/>
            <person name="Giraud T."/>
            <person name="Gonzalez C."/>
            <person name="Grossetete S."/>
            <person name="Guldener U."/>
            <person name="Henrissat B."/>
            <person name="Howlett B.J."/>
            <person name="Kodira C."/>
            <person name="Kretschmer M."/>
            <person name="Lappartient A."/>
            <person name="Leroch M."/>
            <person name="Levis C."/>
            <person name="Mauceli E."/>
            <person name="Neuveglise C."/>
            <person name="Oeser B."/>
            <person name="Pearson M."/>
            <person name="Poulain J."/>
            <person name="Poussereau N."/>
            <person name="Quesneville H."/>
            <person name="Rascle C."/>
            <person name="Schumacher J."/>
            <person name="Segurens B."/>
            <person name="Sexton A."/>
            <person name="Silva E."/>
            <person name="Sirven C."/>
            <person name="Soanes D.M."/>
            <person name="Talbot N.J."/>
            <person name="Templeton M."/>
            <person name="Yandava C."/>
            <person name="Yarden O."/>
            <person name="Zeng Q."/>
            <person name="Rollins J.A."/>
            <person name="Lebrun M.H."/>
            <person name="Dickman M."/>
        </authorList>
    </citation>
    <scope>NUCLEOTIDE SEQUENCE [LARGE SCALE GENOMIC DNA]</scope>
    <source>
        <strain evidence="7">T4</strain>
    </source>
</reference>
<dbReference type="Proteomes" id="UP000008177">
    <property type="component" value="Unplaced contigs"/>
</dbReference>